<dbReference type="Proteomes" id="UP000479938">
    <property type="component" value="Unassembled WGS sequence"/>
</dbReference>
<protein>
    <submittedName>
        <fullName evidence="2">Uncharacterized protein</fullName>
    </submittedName>
</protein>
<dbReference type="EMBL" id="CADCSU010000025">
    <property type="protein sequence ID" value="CAA9194673.1"/>
    <property type="molecule type" value="Genomic_DNA"/>
</dbReference>
<evidence type="ECO:0000313" key="3">
    <source>
        <dbReference type="Proteomes" id="UP000479938"/>
    </source>
</evidence>
<keyword evidence="1" id="KW-1133">Transmembrane helix</keyword>
<dbReference type="AlphaFoldDB" id="A0A6J4G6W2"/>
<keyword evidence="3" id="KW-1185">Reference proteome</keyword>
<organism evidence="2 3">
    <name type="scientific">Flavobacterium bizetiae</name>
    <dbReference type="NCBI Taxonomy" id="2704140"/>
    <lineage>
        <taxon>Bacteria</taxon>
        <taxon>Pseudomonadati</taxon>
        <taxon>Bacteroidota</taxon>
        <taxon>Flavobacteriia</taxon>
        <taxon>Flavobacteriales</taxon>
        <taxon>Flavobacteriaceae</taxon>
        <taxon>Flavobacterium</taxon>
    </lineage>
</organism>
<gene>
    <name evidence="2" type="ORF">FLA105534_00263</name>
</gene>
<evidence type="ECO:0000313" key="2">
    <source>
        <dbReference type="EMBL" id="CAA9194673.1"/>
    </source>
</evidence>
<feature type="transmembrane region" description="Helical" evidence="1">
    <location>
        <begin position="6"/>
        <end position="26"/>
    </location>
</feature>
<keyword evidence="1" id="KW-0472">Membrane</keyword>
<proteinExistence type="predicted"/>
<name>A0A6J4G6W2_9FLAO</name>
<dbReference type="RefSeq" id="WP_173969036.1">
    <property type="nucleotide sequence ID" value="NZ_CADCSU010000025.1"/>
</dbReference>
<sequence length="203" mass="23929">MEAESFKIITMLISLIAITISIITIVMTRKNLKRQLRLAKLEEILEILQFIIGYYRILFSLFHGIEKNLNSLETSNEITKEMRKTMKQQIHFIEINNREIVTSKIARLKILSNAYLTNSNNLKIKLHTISDVFYNMYMYVHSNGGVMRKKEANVIIPNPKEMSMLIEKIEEEIIIEMNLGYKPIDYDVQVDYYKNQFKRDLEG</sequence>
<reference evidence="2 3" key="1">
    <citation type="submission" date="2020-02" db="EMBL/GenBank/DDBJ databases">
        <authorList>
            <person name="Criscuolo A."/>
        </authorList>
    </citation>
    <scope>NUCLEOTIDE SEQUENCE [LARGE SCALE GENOMIC DNA]</scope>
    <source>
        <strain evidence="2">CIP105534</strain>
    </source>
</reference>
<accession>A0A6J4G6W2</accession>
<evidence type="ECO:0000256" key="1">
    <source>
        <dbReference type="SAM" id="Phobius"/>
    </source>
</evidence>
<keyword evidence="1" id="KW-0812">Transmembrane</keyword>